<evidence type="ECO:0000313" key="1">
    <source>
        <dbReference type="EMBL" id="KAH7910670.1"/>
    </source>
</evidence>
<evidence type="ECO:0000313" key="2">
    <source>
        <dbReference type="Proteomes" id="UP000790377"/>
    </source>
</evidence>
<protein>
    <submittedName>
        <fullName evidence="1">Uncharacterized protein</fullName>
    </submittedName>
</protein>
<reference evidence="1" key="1">
    <citation type="journal article" date="2021" name="New Phytol.">
        <title>Evolutionary innovations through gain and loss of genes in the ectomycorrhizal Boletales.</title>
        <authorList>
            <person name="Wu G."/>
            <person name="Miyauchi S."/>
            <person name="Morin E."/>
            <person name="Kuo A."/>
            <person name="Drula E."/>
            <person name="Varga T."/>
            <person name="Kohler A."/>
            <person name="Feng B."/>
            <person name="Cao Y."/>
            <person name="Lipzen A."/>
            <person name="Daum C."/>
            <person name="Hundley H."/>
            <person name="Pangilinan J."/>
            <person name="Johnson J."/>
            <person name="Barry K."/>
            <person name="LaButti K."/>
            <person name="Ng V."/>
            <person name="Ahrendt S."/>
            <person name="Min B."/>
            <person name="Choi I.G."/>
            <person name="Park H."/>
            <person name="Plett J.M."/>
            <person name="Magnuson J."/>
            <person name="Spatafora J.W."/>
            <person name="Nagy L.G."/>
            <person name="Henrissat B."/>
            <person name="Grigoriev I.V."/>
            <person name="Yang Z.L."/>
            <person name="Xu J."/>
            <person name="Martin F.M."/>
        </authorList>
    </citation>
    <scope>NUCLEOTIDE SEQUENCE</scope>
    <source>
        <strain evidence="1">ATCC 28755</strain>
    </source>
</reference>
<organism evidence="1 2">
    <name type="scientific">Hygrophoropsis aurantiaca</name>
    <dbReference type="NCBI Taxonomy" id="72124"/>
    <lineage>
        <taxon>Eukaryota</taxon>
        <taxon>Fungi</taxon>
        <taxon>Dikarya</taxon>
        <taxon>Basidiomycota</taxon>
        <taxon>Agaricomycotina</taxon>
        <taxon>Agaricomycetes</taxon>
        <taxon>Agaricomycetidae</taxon>
        <taxon>Boletales</taxon>
        <taxon>Coniophorineae</taxon>
        <taxon>Hygrophoropsidaceae</taxon>
        <taxon>Hygrophoropsis</taxon>
    </lineage>
</organism>
<dbReference type="EMBL" id="MU267704">
    <property type="protein sequence ID" value="KAH7910670.1"/>
    <property type="molecule type" value="Genomic_DNA"/>
</dbReference>
<comment type="caution">
    <text evidence="1">The sequence shown here is derived from an EMBL/GenBank/DDBJ whole genome shotgun (WGS) entry which is preliminary data.</text>
</comment>
<proteinExistence type="predicted"/>
<keyword evidence="2" id="KW-1185">Reference proteome</keyword>
<gene>
    <name evidence="1" type="ORF">BJ138DRAFT_1152356</name>
</gene>
<name>A0ACB8ABH3_9AGAM</name>
<accession>A0ACB8ABH3</accession>
<dbReference type="Proteomes" id="UP000790377">
    <property type="component" value="Unassembled WGS sequence"/>
</dbReference>
<sequence length="524" mass="56816">MGFFSPALLAWLFISISFISSAAANTVAKSPSVTILSTTTLGPDPQTVNRLNGESFQQDALTSFNGYQYAVFWMADTGNASVRHACVSRRALSGQGSVNGNDTAGEWDTLMLMDYEQVDDDGHDIISLGISHGDGTLHLSFDQHDNPLNYRVSVPGVATAPGNITWGPAIFGPVLNYLPGLESLDPNVYFINITYPRFLVIPSYVPQPAPSADLLLEMRVGRSGLGDDWLYRYVPAQGWELTGRYLEGVNNNAYINGIDFDPKGNLQATWTYRDYVNDTGQDVAVEAGPNGPENNHDMDFATSPDLGFTWYNTWGQPICNTSAQQPILPNSPGITVFSIPKYGGILNQEAQIIDSAGRMHVLNRENTTGSELWYHYWRDMNNYWTRTAFPLNIPGDYNITGTPTVIGKRGKLIALPPALSSDELSSASNTENSQLLALLPSNAANSSALSLLRSTAAGGFVDWETVWEVESGCGWEPLFDRERLIGGGRTTSDAGAGTGDGVLSLYLVNGTQVVVTDLDISGLL</sequence>